<dbReference type="PANTHER" id="PTHR30448:SF0">
    <property type="entry name" value="RNASE ADAPTER PROTEIN RAPZ"/>
    <property type="match status" value="1"/>
</dbReference>
<accession>A0A1T4YLW5</accession>
<evidence type="ECO:0000313" key="7">
    <source>
        <dbReference type="EMBL" id="SKB02814.1"/>
    </source>
</evidence>
<dbReference type="HAMAP" id="MF_00636">
    <property type="entry name" value="RapZ_like"/>
    <property type="match status" value="1"/>
</dbReference>
<keyword evidence="2 4" id="KW-0067">ATP-binding</keyword>
<dbReference type="InterPro" id="IPR053930">
    <property type="entry name" value="RapZ-like_N"/>
</dbReference>
<feature type="binding site" evidence="4">
    <location>
        <begin position="12"/>
        <end position="19"/>
    </location>
    <ligand>
        <name>ATP</name>
        <dbReference type="ChEBI" id="CHEBI:30616"/>
    </ligand>
</feature>
<dbReference type="GO" id="GO:0005524">
    <property type="term" value="F:ATP binding"/>
    <property type="evidence" value="ECO:0007669"/>
    <property type="project" value="UniProtKB-UniRule"/>
</dbReference>
<organism evidence="7 8">
    <name type="scientific">Aeromicrobium choanae</name>
    <dbReference type="NCBI Taxonomy" id="1736691"/>
    <lineage>
        <taxon>Bacteria</taxon>
        <taxon>Bacillati</taxon>
        <taxon>Actinomycetota</taxon>
        <taxon>Actinomycetes</taxon>
        <taxon>Propionibacteriales</taxon>
        <taxon>Nocardioidaceae</taxon>
        <taxon>Aeromicrobium</taxon>
    </lineage>
</organism>
<dbReference type="InterPro" id="IPR027417">
    <property type="entry name" value="P-loop_NTPase"/>
</dbReference>
<sequence length="287" mass="32511">MTKLTEFVLVTGMTGAGRSTAAKALEKLGYYVVDNLPPGMLDELVSSVDAAEDIDRLAVVVDSRSRTFFFGLVDAIESVLDLGVRVRTLYLEASDEVLVRRQEAARRPHPLSRQGRLMDGFVRERELLRTIRGRADIVIDTSRLNVHQLAHRVRQAFELEDERGLHVTIVSFGFKYGIPIDADMVADMRFLPNPYWVDELRPLSGLDAPVAEYVHRQERSQEFLDRYVELLSMITNGFLQEDKLFLTVGIGCTGGRHRSVAMSEALADRLRDRDVRTLVVHRDLGRE</sequence>
<evidence type="ECO:0000256" key="3">
    <source>
        <dbReference type="ARBA" id="ARBA00023134"/>
    </source>
</evidence>
<protein>
    <submittedName>
        <fullName evidence="7">UPF0042 nucleotide-binding protein</fullName>
    </submittedName>
</protein>
<dbReference type="Gene3D" id="3.40.50.300">
    <property type="entry name" value="P-loop containing nucleotide triphosphate hydrolases"/>
    <property type="match status" value="1"/>
</dbReference>
<keyword evidence="1 4" id="KW-0547">Nucleotide-binding</keyword>
<dbReference type="NCBIfam" id="NF003828">
    <property type="entry name" value="PRK05416.1"/>
    <property type="match status" value="1"/>
</dbReference>
<feature type="domain" description="RapZ-like N-terminal" evidence="5">
    <location>
        <begin position="6"/>
        <end position="158"/>
    </location>
</feature>
<dbReference type="Pfam" id="PF03668">
    <property type="entry name" value="RapZ-like_N"/>
    <property type="match status" value="1"/>
</dbReference>
<dbReference type="STRING" id="1736691.SAMN06295964_0063"/>
<keyword evidence="8" id="KW-1185">Reference proteome</keyword>
<dbReference type="Proteomes" id="UP000191040">
    <property type="component" value="Chromosome I"/>
</dbReference>
<evidence type="ECO:0000313" key="8">
    <source>
        <dbReference type="Proteomes" id="UP000191040"/>
    </source>
</evidence>
<dbReference type="AlphaFoldDB" id="A0A1T4YLW5"/>
<evidence type="ECO:0000256" key="1">
    <source>
        <dbReference type="ARBA" id="ARBA00022741"/>
    </source>
</evidence>
<dbReference type="InterPro" id="IPR005337">
    <property type="entry name" value="RapZ-like"/>
</dbReference>
<dbReference type="RefSeq" id="WP_078698297.1">
    <property type="nucleotide sequence ID" value="NZ_LT796768.1"/>
</dbReference>
<evidence type="ECO:0000256" key="4">
    <source>
        <dbReference type="HAMAP-Rule" id="MF_00636"/>
    </source>
</evidence>
<gene>
    <name evidence="7" type="ORF">SAMN06295964_0063</name>
</gene>
<name>A0A1T4YLW5_9ACTN</name>
<proteinExistence type="inferred from homology"/>
<reference evidence="8" key="1">
    <citation type="submission" date="2017-02" db="EMBL/GenBank/DDBJ databases">
        <authorList>
            <person name="Varghese N."/>
            <person name="Submissions S."/>
        </authorList>
    </citation>
    <scope>NUCLEOTIDE SEQUENCE [LARGE SCALE GENOMIC DNA]</scope>
    <source>
        <strain evidence="8">9H-4</strain>
    </source>
</reference>
<feature type="domain" description="RapZ C-terminal" evidence="6">
    <location>
        <begin position="166"/>
        <end position="284"/>
    </location>
</feature>
<dbReference type="InterPro" id="IPR053931">
    <property type="entry name" value="RapZ_C"/>
</dbReference>
<evidence type="ECO:0000259" key="6">
    <source>
        <dbReference type="Pfam" id="PF22740"/>
    </source>
</evidence>
<evidence type="ECO:0000259" key="5">
    <source>
        <dbReference type="Pfam" id="PF03668"/>
    </source>
</evidence>
<evidence type="ECO:0000256" key="2">
    <source>
        <dbReference type="ARBA" id="ARBA00022840"/>
    </source>
</evidence>
<dbReference type="EMBL" id="LT796768">
    <property type="protein sequence ID" value="SKB02814.1"/>
    <property type="molecule type" value="Genomic_DNA"/>
</dbReference>
<dbReference type="OrthoDB" id="9784461at2"/>
<dbReference type="PANTHER" id="PTHR30448">
    <property type="entry name" value="RNASE ADAPTER PROTEIN RAPZ"/>
    <property type="match status" value="1"/>
</dbReference>
<dbReference type="GO" id="GO:0005525">
    <property type="term" value="F:GTP binding"/>
    <property type="evidence" value="ECO:0007669"/>
    <property type="project" value="UniProtKB-UniRule"/>
</dbReference>
<feature type="binding site" evidence="4">
    <location>
        <begin position="62"/>
        <end position="65"/>
    </location>
    <ligand>
        <name>GTP</name>
        <dbReference type="ChEBI" id="CHEBI:37565"/>
    </ligand>
</feature>
<dbReference type="SUPFAM" id="SSF52540">
    <property type="entry name" value="P-loop containing nucleoside triphosphate hydrolases"/>
    <property type="match status" value="1"/>
</dbReference>
<dbReference type="PIRSF" id="PIRSF005052">
    <property type="entry name" value="P-loopkin"/>
    <property type="match status" value="1"/>
</dbReference>
<keyword evidence="3 4" id="KW-0342">GTP-binding</keyword>
<dbReference type="Pfam" id="PF22740">
    <property type="entry name" value="PapZ_C"/>
    <property type="match status" value="1"/>
</dbReference>